<feature type="chain" id="PRO_5040356107" evidence="2">
    <location>
        <begin position="18"/>
        <end position="276"/>
    </location>
</feature>
<dbReference type="Proteomes" id="UP000807342">
    <property type="component" value="Unassembled WGS sequence"/>
</dbReference>
<dbReference type="OrthoDB" id="2506647at2759"/>
<reference evidence="3" key="1">
    <citation type="submission" date="2020-11" db="EMBL/GenBank/DDBJ databases">
        <authorList>
            <consortium name="DOE Joint Genome Institute"/>
            <person name="Ahrendt S."/>
            <person name="Riley R."/>
            <person name="Andreopoulos W."/>
            <person name="Labutti K."/>
            <person name="Pangilinan J."/>
            <person name="Ruiz-Duenas F.J."/>
            <person name="Barrasa J.M."/>
            <person name="Sanchez-Garcia M."/>
            <person name="Camarero S."/>
            <person name="Miyauchi S."/>
            <person name="Serrano A."/>
            <person name="Linde D."/>
            <person name="Babiker R."/>
            <person name="Drula E."/>
            <person name="Ayuso-Fernandez I."/>
            <person name="Pacheco R."/>
            <person name="Padilla G."/>
            <person name="Ferreira P."/>
            <person name="Barriuso J."/>
            <person name="Kellner H."/>
            <person name="Castanera R."/>
            <person name="Alfaro M."/>
            <person name="Ramirez L."/>
            <person name="Pisabarro A.G."/>
            <person name="Kuo A."/>
            <person name="Tritt A."/>
            <person name="Lipzen A."/>
            <person name="He G."/>
            <person name="Yan M."/>
            <person name="Ng V."/>
            <person name="Cullen D."/>
            <person name="Martin F."/>
            <person name="Rosso M.-N."/>
            <person name="Henrissat B."/>
            <person name="Hibbett D."/>
            <person name="Martinez A.T."/>
            <person name="Grigoriev I.V."/>
        </authorList>
    </citation>
    <scope>NUCLEOTIDE SEQUENCE</scope>
    <source>
        <strain evidence="3">MF-IS2</strain>
    </source>
</reference>
<evidence type="ECO:0000313" key="3">
    <source>
        <dbReference type="EMBL" id="KAF9451222.1"/>
    </source>
</evidence>
<protein>
    <submittedName>
        <fullName evidence="3">PEBP-like protein</fullName>
    </submittedName>
</protein>
<accession>A0A9P6C4F7</accession>
<organism evidence="3 4">
    <name type="scientific">Macrolepiota fuliginosa MF-IS2</name>
    <dbReference type="NCBI Taxonomy" id="1400762"/>
    <lineage>
        <taxon>Eukaryota</taxon>
        <taxon>Fungi</taxon>
        <taxon>Dikarya</taxon>
        <taxon>Basidiomycota</taxon>
        <taxon>Agaricomycotina</taxon>
        <taxon>Agaricomycetes</taxon>
        <taxon>Agaricomycetidae</taxon>
        <taxon>Agaricales</taxon>
        <taxon>Agaricineae</taxon>
        <taxon>Agaricaceae</taxon>
        <taxon>Macrolepiota</taxon>
    </lineage>
</organism>
<gene>
    <name evidence="3" type="ORF">P691DRAFT_663650</name>
</gene>
<sequence>MRAWALLTAAVLPLVAAQANGDINLGISAIEAHFNQSHIVPDFLSTFEPKGLLDVNFGVYLNIVTGTGNIQPGQKFTKDEVGSAPTLTVHSPTTLNGQYVLAMLDADVPGAKLPQGTNRHWLVYNVTVGQDSTISNATGTAISRYFGPGPAAGSGPHRYVILVYSQPSGFAAPAEFSQPEQPVAPMDWSAFVTNSHLGDLIAANYIQVEEGTATASLLSTVPVVTSTLAVSSTASGSAPASSATSPSGNQSNGSGSLSIRVPIVMGLVALPAYFLA</sequence>
<proteinExistence type="predicted"/>
<dbReference type="Gene3D" id="3.90.280.10">
    <property type="entry name" value="PEBP-like"/>
    <property type="match status" value="1"/>
</dbReference>
<dbReference type="PANTHER" id="PTHR11362:SF140">
    <property type="entry name" value="PEBP-LIKE PROTEIN"/>
    <property type="match status" value="1"/>
</dbReference>
<dbReference type="InterPro" id="IPR008914">
    <property type="entry name" value="PEBP"/>
</dbReference>
<dbReference type="SUPFAM" id="SSF49777">
    <property type="entry name" value="PEBP-like"/>
    <property type="match status" value="1"/>
</dbReference>
<keyword evidence="2" id="KW-0732">Signal</keyword>
<feature type="region of interest" description="Disordered" evidence="1">
    <location>
        <begin position="235"/>
        <end position="254"/>
    </location>
</feature>
<feature type="signal peptide" evidence="2">
    <location>
        <begin position="1"/>
        <end position="17"/>
    </location>
</feature>
<dbReference type="PANTHER" id="PTHR11362">
    <property type="entry name" value="PHOSPHATIDYLETHANOLAMINE-BINDING PROTEIN"/>
    <property type="match status" value="1"/>
</dbReference>
<dbReference type="InterPro" id="IPR036610">
    <property type="entry name" value="PEBP-like_sf"/>
</dbReference>
<evidence type="ECO:0000313" key="4">
    <source>
        <dbReference type="Proteomes" id="UP000807342"/>
    </source>
</evidence>
<dbReference type="Pfam" id="PF01161">
    <property type="entry name" value="PBP"/>
    <property type="match status" value="1"/>
</dbReference>
<dbReference type="EMBL" id="MU151089">
    <property type="protein sequence ID" value="KAF9451222.1"/>
    <property type="molecule type" value="Genomic_DNA"/>
</dbReference>
<dbReference type="AlphaFoldDB" id="A0A9P6C4F7"/>
<name>A0A9P6C4F7_9AGAR</name>
<dbReference type="CDD" id="cd00866">
    <property type="entry name" value="PEBP_euk"/>
    <property type="match status" value="1"/>
</dbReference>
<dbReference type="InterPro" id="IPR035810">
    <property type="entry name" value="PEBP_euk"/>
</dbReference>
<evidence type="ECO:0000256" key="2">
    <source>
        <dbReference type="SAM" id="SignalP"/>
    </source>
</evidence>
<evidence type="ECO:0000256" key="1">
    <source>
        <dbReference type="SAM" id="MobiDB-lite"/>
    </source>
</evidence>
<keyword evidence="4" id="KW-1185">Reference proteome</keyword>
<comment type="caution">
    <text evidence="3">The sequence shown here is derived from an EMBL/GenBank/DDBJ whole genome shotgun (WGS) entry which is preliminary data.</text>
</comment>